<keyword evidence="3" id="KW-1133">Transmembrane helix</keyword>
<keyword evidence="2" id="KW-0175">Coiled coil</keyword>
<dbReference type="GO" id="GO:0006886">
    <property type="term" value="P:intracellular protein transport"/>
    <property type="evidence" value="ECO:0007669"/>
    <property type="project" value="TreeGrafter"/>
</dbReference>
<dbReference type="EMBL" id="JH993814">
    <property type="protein sequence ID" value="ELQ76794.1"/>
    <property type="molecule type" value="Genomic_DNA"/>
</dbReference>
<dbReference type="STRING" id="72359.L7JZE0"/>
<dbReference type="OMA" id="VWRRYEI"/>
<comment type="similarity">
    <text evidence="1">Belongs to the syntaxin family.</text>
</comment>
<evidence type="ECO:0000259" key="4">
    <source>
        <dbReference type="PROSITE" id="PS50192"/>
    </source>
</evidence>
<dbReference type="AlphaFoldDB" id="L7JZE0"/>
<reference evidence="5 6" key="1">
    <citation type="journal article" date="2012" name="PLoS Pathog.">
        <title>The genome of the obligate intracellular parasite Trachipleistophora hominis: new insights into microsporidian genome dynamics and reductive evolution.</title>
        <authorList>
            <person name="Heinz E."/>
            <person name="Williams T.A."/>
            <person name="Nakjang S."/>
            <person name="Noel C.J."/>
            <person name="Swan D.C."/>
            <person name="Goldberg A.V."/>
            <person name="Harris S.R."/>
            <person name="Weinmaier T."/>
            <person name="Markert S."/>
            <person name="Becher D."/>
            <person name="Bernhardt J."/>
            <person name="Dagan T."/>
            <person name="Hacker C."/>
            <person name="Lucocq J.M."/>
            <person name="Schweder T."/>
            <person name="Rattei T."/>
            <person name="Hall N."/>
            <person name="Hirt R.P."/>
            <person name="Embley T.M."/>
        </authorList>
    </citation>
    <scope>NUCLEOTIDE SEQUENCE [LARGE SCALE GENOMIC DNA]</scope>
</reference>
<protein>
    <submittedName>
        <fullName evidence="5">SNARE protein Syntaxin 1</fullName>
    </submittedName>
</protein>
<evidence type="ECO:0000313" key="6">
    <source>
        <dbReference type="Proteomes" id="UP000011185"/>
    </source>
</evidence>
<dbReference type="GO" id="GO:0005484">
    <property type="term" value="F:SNAP receptor activity"/>
    <property type="evidence" value="ECO:0007669"/>
    <property type="project" value="TreeGrafter"/>
</dbReference>
<dbReference type="InterPro" id="IPR045242">
    <property type="entry name" value="Syntaxin"/>
</dbReference>
<feature type="domain" description="T-SNARE coiled-coil homology" evidence="4">
    <location>
        <begin position="166"/>
        <end position="228"/>
    </location>
</feature>
<organism evidence="5 6">
    <name type="scientific">Trachipleistophora hominis</name>
    <name type="common">Microsporidian parasite</name>
    <dbReference type="NCBI Taxonomy" id="72359"/>
    <lineage>
        <taxon>Eukaryota</taxon>
        <taxon>Fungi</taxon>
        <taxon>Fungi incertae sedis</taxon>
        <taxon>Microsporidia</taxon>
        <taxon>Pleistophoridae</taxon>
        <taxon>Trachipleistophora</taxon>
    </lineage>
</organism>
<dbReference type="GO" id="GO:0012505">
    <property type="term" value="C:endomembrane system"/>
    <property type="evidence" value="ECO:0007669"/>
    <property type="project" value="TreeGrafter"/>
</dbReference>
<dbReference type="GO" id="GO:0031201">
    <property type="term" value="C:SNARE complex"/>
    <property type="evidence" value="ECO:0007669"/>
    <property type="project" value="TreeGrafter"/>
</dbReference>
<evidence type="ECO:0000313" key="5">
    <source>
        <dbReference type="EMBL" id="ELQ76794.1"/>
    </source>
</evidence>
<dbReference type="HOGENOM" id="CLU_082505_1_0_1"/>
<dbReference type="VEuPathDB" id="MicrosporidiaDB:THOM_0233"/>
<dbReference type="Pfam" id="PF00804">
    <property type="entry name" value="Syntaxin"/>
    <property type="match status" value="1"/>
</dbReference>
<feature type="coiled-coil region" evidence="2">
    <location>
        <begin position="204"/>
        <end position="231"/>
    </location>
</feature>
<dbReference type="InParanoid" id="L7JZE0"/>
<dbReference type="SUPFAM" id="SSF47661">
    <property type="entry name" value="t-snare proteins"/>
    <property type="match status" value="1"/>
</dbReference>
<dbReference type="InterPro" id="IPR006011">
    <property type="entry name" value="Syntaxin_N"/>
</dbReference>
<dbReference type="PROSITE" id="PS50192">
    <property type="entry name" value="T_SNARE"/>
    <property type="match status" value="1"/>
</dbReference>
<dbReference type="InterPro" id="IPR010989">
    <property type="entry name" value="SNARE"/>
</dbReference>
<keyword evidence="6" id="KW-1185">Reference proteome</keyword>
<keyword evidence="3" id="KW-0812">Transmembrane</keyword>
<dbReference type="GO" id="GO:0048278">
    <property type="term" value="P:vesicle docking"/>
    <property type="evidence" value="ECO:0007669"/>
    <property type="project" value="TreeGrafter"/>
</dbReference>
<dbReference type="Proteomes" id="UP000011185">
    <property type="component" value="Unassembled WGS sequence"/>
</dbReference>
<dbReference type="OrthoDB" id="10255013at2759"/>
<proteinExistence type="inferred from homology"/>
<keyword evidence="3" id="KW-0472">Membrane</keyword>
<dbReference type="GO" id="GO:0000149">
    <property type="term" value="F:SNARE binding"/>
    <property type="evidence" value="ECO:0007669"/>
    <property type="project" value="TreeGrafter"/>
</dbReference>
<sequence>MDEFLGRCKKIEDEIDKLRQYIHKLKVLSNRKANSILSDREETELDNRITVLNNMFKENSKRVKEKLKDMHEENKEISPEDEEFEADTRNNRWQVLTNYLAETIELYRTEQLNHTKEEKQRLKAQFLIAKPDATEDELHDLVNSSEGHKLLEKEFKPGARSSKGILKKAGERNKNIKNIVNSINELVSLIDELHEMVMNSRKIVDNIEIEIDVTRKTVKEAKKDLEKARNYQKAAMYIKYVILFIFALAISFLIIGVILFALAKLFFSSWQGENKNGNKLKTDKNSTAQNDTTE</sequence>
<dbReference type="Gene3D" id="1.20.5.110">
    <property type="match status" value="1"/>
</dbReference>
<dbReference type="GO" id="GO:0006906">
    <property type="term" value="P:vesicle fusion"/>
    <property type="evidence" value="ECO:0007669"/>
    <property type="project" value="TreeGrafter"/>
</dbReference>
<accession>L7JZE0</accession>
<evidence type="ECO:0000256" key="2">
    <source>
        <dbReference type="SAM" id="Coils"/>
    </source>
</evidence>
<dbReference type="SMART" id="SM00397">
    <property type="entry name" value="t_SNARE"/>
    <property type="match status" value="1"/>
</dbReference>
<evidence type="ECO:0000256" key="3">
    <source>
        <dbReference type="SAM" id="Phobius"/>
    </source>
</evidence>
<feature type="coiled-coil region" evidence="2">
    <location>
        <begin position="1"/>
        <end position="73"/>
    </location>
</feature>
<dbReference type="Gene3D" id="1.20.58.70">
    <property type="match status" value="1"/>
</dbReference>
<dbReference type="FunCoup" id="L7JZE0">
    <property type="interactions" value="68"/>
</dbReference>
<evidence type="ECO:0000256" key="1">
    <source>
        <dbReference type="ARBA" id="ARBA00009063"/>
    </source>
</evidence>
<dbReference type="PANTHER" id="PTHR19957">
    <property type="entry name" value="SYNTAXIN"/>
    <property type="match status" value="1"/>
</dbReference>
<gene>
    <name evidence="5" type="ORF">THOM_0233</name>
</gene>
<name>L7JZE0_TRAHO</name>
<dbReference type="InterPro" id="IPR000727">
    <property type="entry name" value="T_SNARE_dom"/>
</dbReference>
<feature type="transmembrane region" description="Helical" evidence="3">
    <location>
        <begin position="237"/>
        <end position="263"/>
    </location>
</feature>